<sequence>MQSLRGRRKRRASTRSSRGKLSTSLPTVVVRTPSLNRFPPAWNTTVADVVNTTAVNAVRAAEDLILLRNECYVRRMTKAVLWADECIFHLPREDLKIARSSRKYAHPIRDWSTSHLLSQLSMDMHNYGRTAFCTFPCGDSVVQFLYFYSKLKACSSTMRQSIETIDRRTSKEQCIEALEKITEEMDTVLCFDNVDAYLMYLYGRIWIKRGRKDYALACFAKAVSALPRCYPAWQQLAKHSKTADELARHVLPDHWMRTLCFINLYMRCNRTGDMETAVSRFNFPQFAETPYFLSKVADGYRHGFRLSNALAAYRKLRQVEPNRVCGFGEYSNLLFDLGEVSELISLAYDVFEGDRCNLSSSIVLANYWCIRRNYLLMLIHVLRALARNPTSATLWTLLGHANVELQELGASCVAYQRAVENSPNDYRAWYGTGQAFHLLEFPAFAVCNFVRAYSLKTEDPRVTTSLGDDYCAIGMSTAAERCYWKSFYRGDPEKVALTHLAFMYQAEGKSKQAVAIYKAVISESGVIVNPTDPRIARIYLNLSNYYLSLGCTGKAHWYAMALLGNEDFRDEAKAQLGRIRMKFEMNMRETRIDLPSMGSGST</sequence>
<dbReference type="SUPFAM" id="SSF48452">
    <property type="entry name" value="TPR-like"/>
    <property type="match status" value="2"/>
</dbReference>
<evidence type="ECO:0000259" key="9">
    <source>
        <dbReference type="Pfam" id="PF04049"/>
    </source>
</evidence>
<feature type="region of interest" description="Disordered" evidence="8">
    <location>
        <begin position="1"/>
        <end position="23"/>
    </location>
</feature>
<dbReference type="InterPro" id="IPR007192">
    <property type="entry name" value="APC8"/>
</dbReference>
<feature type="repeat" description="TPR" evidence="7">
    <location>
        <begin position="392"/>
        <end position="425"/>
    </location>
</feature>
<evidence type="ECO:0000256" key="1">
    <source>
        <dbReference type="ARBA" id="ARBA00022618"/>
    </source>
</evidence>
<dbReference type="GO" id="GO:0045842">
    <property type="term" value="P:positive regulation of mitotic metaphase/anaphase transition"/>
    <property type="evidence" value="ECO:0007669"/>
    <property type="project" value="TreeGrafter"/>
</dbReference>
<evidence type="ECO:0000313" key="10">
    <source>
        <dbReference type="Proteomes" id="UP000046395"/>
    </source>
</evidence>
<dbReference type="InterPro" id="IPR011990">
    <property type="entry name" value="TPR-like_helical_dom_sf"/>
</dbReference>
<feature type="compositionally biased region" description="Basic residues" evidence="8">
    <location>
        <begin position="1"/>
        <end position="13"/>
    </location>
</feature>
<evidence type="ECO:0000256" key="5">
    <source>
        <dbReference type="ARBA" id="ARBA00022803"/>
    </source>
</evidence>
<dbReference type="GO" id="GO:0016567">
    <property type="term" value="P:protein ubiquitination"/>
    <property type="evidence" value="ECO:0007669"/>
    <property type="project" value="TreeGrafter"/>
</dbReference>
<dbReference type="WBParaSite" id="TMUE_1000004652.1">
    <property type="protein sequence ID" value="TMUE_1000004652.1"/>
    <property type="gene ID" value="WBGene00295174"/>
</dbReference>
<dbReference type="Gene3D" id="1.25.40.10">
    <property type="entry name" value="Tetratricopeptide repeat domain"/>
    <property type="match status" value="2"/>
</dbReference>
<evidence type="ECO:0000256" key="6">
    <source>
        <dbReference type="ARBA" id="ARBA00023306"/>
    </source>
</evidence>
<evidence type="ECO:0000256" key="2">
    <source>
        <dbReference type="ARBA" id="ARBA00022737"/>
    </source>
</evidence>
<accession>A0A5S6QCJ8</accession>
<keyword evidence="2" id="KW-0677">Repeat</keyword>
<evidence type="ECO:0000256" key="3">
    <source>
        <dbReference type="ARBA" id="ARBA00022776"/>
    </source>
</evidence>
<dbReference type="PROSITE" id="PS50005">
    <property type="entry name" value="TPR"/>
    <property type="match status" value="2"/>
</dbReference>
<keyword evidence="10" id="KW-1185">Reference proteome</keyword>
<dbReference type="STRING" id="70415.A0A5S6QCJ8"/>
<dbReference type="Proteomes" id="UP000046395">
    <property type="component" value="Unassembled WGS sequence"/>
</dbReference>
<dbReference type="Pfam" id="PF04049">
    <property type="entry name" value="ANAPC8"/>
    <property type="match status" value="1"/>
</dbReference>
<dbReference type="PANTHER" id="PTHR12558">
    <property type="entry name" value="CELL DIVISION CYCLE 16,23,27"/>
    <property type="match status" value="1"/>
</dbReference>
<dbReference type="AlphaFoldDB" id="A0A5S6QCJ8"/>
<evidence type="ECO:0000313" key="11">
    <source>
        <dbReference type="WBParaSite" id="TMUE_1000004652.1"/>
    </source>
</evidence>
<protein>
    <submittedName>
        <fullName evidence="11">Cdc23 domain-containing protein</fullName>
    </submittedName>
</protein>
<dbReference type="SMART" id="SM00028">
    <property type="entry name" value="TPR"/>
    <property type="match status" value="4"/>
</dbReference>
<keyword evidence="6" id="KW-0131">Cell cycle</keyword>
<feature type="domain" description="Cdc23" evidence="9">
    <location>
        <begin position="113"/>
        <end position="266"/>
    </location>
</feature>
<keyword evidence="3" id="KW-0498">Mitosis</keyword>
<proteinExistence type="predicted"/>
<keyword evidence="4" id="KW-0833">Ubl conjugation pathway</keyword>
<dbReference type="PANTHER" id="PTHR12558:SF10">
    <property type="entry name" value="CELL DIVISION CYCLE PROTEIN 23 HOMOLOG"/>
    <property type="match status" value="1"/>
</dbReference>
<reference evidence="11" key="1">
    <citation type="submission" date="2019-12" db="UniProtKB">
        <authorList>
            <consortium name="WormBaseParasite"/>
        </authorList>
    </citation>
    <scope>IDENTIFICATION</scope>
</reference>
<organism evidence="10 11">
    <name type="scientific">Trichuris muris</name>
    <name type="common">Mouse whipworm</name>
    <dbReference type="NCBI Taxonomy" id="70415"/>
    <lineage>
        <taxon>Eukaryota</taxon>
        <taxon>Metazoa</taxon>
        <taxon>Ecdysozoa</taxon>
        <taxon>Nematoda</taxon>
        <taxon>Enoplea</taxon>
        <taxon>Dorylaimia</taxon>
        <taxon>Trichinellida</taxon>
        <taxon>Trichuridae</taxon>
        <taxon>Trichuris</taxon>
    </lineage>
</organism>
<evidence type="ECO:0000256" key="7">
    <source>
        <dbReference type="PROSITE-ProRule" id="PRU00339"/>
    </source>
</evidence>
<evidence type="ECO:0000256" key="4">
    <source>
        <dbReference type="ARBA" id="ARBA00022786"/>
    </source>
</evidence>
<name>A0A5S6QCJ8_TRIMR</name>
<dbReference type="GO" id="GO:0031145">
    <property type="term" value="P:anaphase-promoting complex-dependent catabolic process"/>
    <property type="evidence" value="ECO:0007669"/>
    <property type="project" value="TreeGrafter"/>
</dbReference>
<keyword evidence="5 7" id="KW-0802">TPR repeat</keyword>
<dbReference type="InterPro" id="IPR019734">
    <property type="entry name" value="TPR_rpt"/>
</dbReference>
<keyword evidence="1" id="KW-0132">Cell division</keyword>
<feature type="repeat" description="TPR" evidence="7">
    <location>
        <begin position="196"/>
        <end position="229"/>
    </location>
</feature>
<dbReference type="GO" id="GO:0005680">
    <property type="term" value="C:anaphase-promoting complex"/>
    <property type="evidence" value="ECO:0007669"/>
    <property type="project" value="InterPro"/>
</dbReference>
<evidence type="ECO:0000256" key="8">
    <source>
        <dbReference type="SAM" id="MobiDB-lite"/>
    </source>
</evidence>
<dbReference type="GO" id="GO:0051301">
    <property type="term" value="P:cell division"/>
    <property type="evidence" value="ECO:0007669"/>
    <property type="project" value="UniProtKB-KW"/>
</dbReference>